<keyword evidence="1" id="KW-0732">Signal</keyword>
<dbReference type="Pfam" id="PF03480">
    <property type="entry name" value="DctP"/>
    <property type="match status" value="1"/>
</dbReference>
<protein>
    <submittedName>
        <fullName evidence="3">TRAP transporter substrate-binding protein</fullName>
    </submittedName>
</protein>
<dbReference type="EMBL" id="JAJEQR010000065">
    <property type="protein sequence ID" value="MCC2232398.1"/>
    <property type="molecule type" value="Genomic_DNA"/>
</dbReference>
<dbReference type="PROSITE" id="PS51257">
    <property type="entry name" value="PROKAR_LIPOPROTEIN"/>
    <property type="match status" value="1"/>
</dbReference>
<name>A0AAE3EDG6_9FIRM</name>
<dbReference type="Gene3D" id="3.40.190.170">
    <property type="entry name" value="Bacterial extracellular solute-binding protein, family 7"/>
    <property type="match status" value="1"/>
</dbReference>
<gene>
    <name evidence="3" type="ORF">LKD81_15590</name>
</gene>
<dbReference type="CDD" id="cd13603">
    <property type="entry name" value="PBP2_TRAP_Siap_TeaA_like"/>
    <property type="match status" value="1"/>
</dbReference>
<reference evidence="3" key="1">
    <citation type="submission" date="2021-10" db="EMBL/GenBank/DDBJ databases">
        <title>Anaerobic single-cell dispensing facilitates the cultivation of human gut bacteria.</title>
        <authorList>
            <person name="Afrizal A."/>
        </authorList>
    </citation>
    <scope>NUCLEOTIDE SEQUENCE</scope>
    <source>
        <strain evidence="3">CLA-AA-H215</strain>
    </source>
</reference>
<feature type="region of interest" description="Disordered" evidence="2">
    <location>
        <begin position="37"/>
        <end position="56"/>
    </location>
</feature>
<evidence type="ECO:0000313" key="3">
    <source>
        <dbReference type="EMBL" id="MCC2232398.1"/>
    </source>
</evidence>
<organism evidence="3 4">
    <name type="scientific">Hominifimenecus microfluidus</name>
    <dbReference type="NCBI Taxonomy" id="2885348"/>
    <lineage>
        <taxon>Bacteria</taxon>
        <taxon>Bacillati</taxon>
        <taxon>Bacillota</taxon>
        <taxon>Clostridia</taxon>
        <taxon>Lachnospirales</taxon>
        <taxon>Lachnospiraceae</taxon>
        <taxon>Hominifimenecus</taxon>
    </lineage>
</organism>
<proteinExistence type="predicted"/>
<dbReference type="AlphaFoldDB" id="A0AAE3EDG6"/>
<dbReference type="Proteomes" id="UP001198182">
    <property type="component" value="Unassembled WGS sequence"/>
</dbReference>
<evidence type="ECO:0000256" key="2">
    <source>
        <dbReference type="SAM" id="MobiDB-lite"/>
    </source>
</evidence>
<dbReference type="RefSeq" id="WP_308454805.1">
    <property type="nucleotide sequence ID" value="NZ_JAJEQR010000065.1"/>
</dbReference>
<evidence type="ECO:0000313" key="4">
    <source>
        <dbReference type="Proteomes" id="UP001198182"/>
    </source>
</evidence>
<dbReference type="PANTHER" id="PTHR33376">
    <property type="match status" value="1"/>
</dbReference>
<dbReference type="GO" id="GO:0055085">
    <property type="term" value="P:transmembrane transport"/>
    <property type="evidence" value="ECO:0007669"/>
    <property type="project" value="InterPro"/>
</dbReference>
<sequence>MKEKKNERCLRSCLLLGLAILLVGCGVSTEGTSVLQMPAESGSRTASGENTESEAVDADTMMEGNPVETTVILTHTMPESSELHRAALYFKDTLENISGGSMTVDIYADDSLGNIDDVNYFMNDTIDMRFGTGPVQAIPRIAYFPLIQDISIECMWEAMQPGTPIWELTSQQAEDAGALFLGVFPATPRLLTSNQPITSVDDMKELKLRTFSNTIEAQIWQAFGMETTALPIRQVSLALKEGVVDAEENPISVIEAYRFYENQKYVIRTDHRYYMDAVWMSQNFFRSLPEEQQNWILEAVNQMLDQYDVDHSIEYEQQVQTELEEKGVEFLDFPDSEKQKMRELVGPVIEEYFGKKAMTELWDAFVASVDHVY</sequence>
<keyword evidence="4" id="KW-1185">Reference proteome</keyword>
<evidence type="ECO:0000256" key="1">
    <source>
        <dbReference type="ARBA" id="ARBA00022729"/>
    </source>
</evidence>
<accession>A0AAE3EDG6</accession>
<dbReference type="InterPro" id="IPR038404">
    <property type="entry name" value="TRAP_DctP_sf"/>
</dbReference>
<dbReference type="NCBIfam" id="NF037995">
    <property type="entry name" value="TRAP_S1"/>
    <property type="match status" value="1"/>
</dbReference>
<dbReference type="InterPro" id="IPR018389">
    <property type="entry name" value="DctP_fam"/>
</dbReference>
<dbReference type="PANTHER" id="PTHR33376:SF4">
    <property type="entry name" value="SIALIC ACID-BINDING PERIPLASMIC PROTEIN SIAP"/>
    <property type="match status" value="1"/>
</dbReference>
<comment type="caution">
    <text evidence="3">The sequence shown here is derived from an EMBL/GenBank/DDBJ whole genome shotgun (WGS) entry which is preliminary data.</text>
</comment>